<gene>
    <name evidence="2" type="ORF">GCM10022295_16590</name>
</gene>
<evidence type="ECO:0000313" key="2">
    <source>
        <dbReference type="EMBL" id="GAA3535361.1"/>
    </source>
</evidence>
<organism evidence="2 3">
    <name type="scientific">Streptomyces osmaniensis</name>
    <dbReference type="NCBI Taxonomy" id="593134"/>
    <lineage>
        <taxon>Bacteria</taxon>
        <taxon>Bacillati</taxon>
        <taxon>Actinomycetota</taxon>
        <taxon>Actinomycetes</taxon>
        <taxon>Kitasatosporales</taxon>
        <taxon>Streptomycetaceae</taxon>
        <taxon>Streptomyces</taxon>
    </lineage>
</organism>
<comment type="caution">
    <text evidence="2">The sequence shown here is derived from an EMBL/GenBank/DDBJ whole genome shotgun (WGS) entry which is preliminary data.</text>
</comment>
<feature type="domain" description="DUF6895" evidence="1">
    <location>
        <begin position="13"/>
        <end position="290"/>
    </location>
</feature>
<dbReference type="RefSeq" id="WP_126898949.1">
    <property type="nucleotide sequence ID" value="NZ_BAABCE010000003.1"/>
</dbReference>
<dbReference type="InterPro" id="IPR054190">
    <property type="entry name" value="DUF6895"/>
</dbReference>
<dbReference type="Proteomes" id="UP001500707">
    <property type="component" value="Unassembled WGS sequence"/>
</dbReference>
<reference evidence="3" key="1">
    <citation type="journal article" date="2019" name="Int. J. Syst. Evol. Microbiol.">
        <title>The Global Catalogue of Microorganisms (GCM) 10K type strain sequencing project: providing services to taxonomists for standard genome sequencing and annotation.</title>
        <authorList>
            <consortium name="The Broad Institute Genomics Platform"/>
            <consortium name="The Broad Institute Genome Sequencing Center for Infectious Disease"/>
            <person name="Wu L."/>
            <person name="Ma J."/>
        </authorList>
    </citation>
    <scope>NUCLEOTIDE SEQUENCE [LARGE SCALE GENOMIC DNA]</scope>
    <source>
        <strain evidence="3">JCM 17656</strain>
    </source>
</reference>
<sequence>MTDTRLMHTVGVRALEWLWAHRDGFRLEPDVDPEIGFLERFKPVGELALICRVLFREGVAGSRQADLARRLLDHTWRHTLDGGRMLARGQRIEPMSPIPFEVYLPYKELGYSEPEVERATVLYHRLESWAALELDPTRRLGLAAFQRRFGLTPRPPEAALVAPTWLARRPEPWTVSGHIAYDVTHTVFHLTDWGAHPEALPPEIADYLATWLPVWIDDWLDLKRWDLLGELLVVDACLPRPTLDERGWEGFAAAQQPDGAMPAVRSMPEGEPDELFDMVYHPTLVAAFASFLATSRALSELTHATT</sequence>
<name>A0ABP6VHZ7_9ACTN</name>
<evidence type="ECO:0000313" key="3">
    <source>
        <dbReference type="Proteomes" id="UP001500707"/>
    </source>
</evidence>
<dbReference type="Pfam" id="PF21836">
    <property type="entry name" value="DUF6895"/>
    <property type="match status" value="1"/>
</dbReference>
<dbReference type="EMBL" id="BAABCE010000003">
    <property type="protein sequence ID" value="GAA3535361.1"/>
    <property type="molecule type" value="Genomic_DNA"/>
</dbReference>
<proteinExistence type="predicted"/>
<protein>
    <recommendedName>
        <fullName evidence="1">DUF6895 domain-containing protein</fullName>
    </recommendedName>
</protein>
<keyword evidence="3" id="KW-1185">Reference proteome</keyword>
<accession>A0ABP6VHZ7</accession>
<evidence type="ECO:0000259" key="1">
    <source>
        <dbReference type="Pfam" id="PF21836"/>
    </source>
</evidence>